<gene>
    <name evidence="1" type="ORF">SAMN05421803_1273</name>
</gene>
<evidence type="ECO:0000313" key="1">
    <source>
        <dbReference type="EMBL" id="SHK66117.1"/>
    </source>
</evidence>
<dbReference type="EMBL" id="FQZK01000027">
    <property type="protein sequence ID" value="SHK66117.1"/>
    <property type="molecule type" value="Genomic_DNA"/>
</dbReference>
<proteinExistence type="predicted"/>
<dbReference type="Pfam" id="PF15566">
    <property type="entry name" value="Imm32"/>
    <property type="match status" value="1"/>
</dbReference>
<dbReference type="OrthoDB" id="3696942at2"/>
<dbReference type="AlphaFoldDB" id="A0A1M6UAB1"/>
<accession>A0A1M6UAB1</accession>
<keyword evidence="2" id="KW-1185">Reference proteome</keyword>
<dbReference type="RefSeq" id="WP_073383574.1">
    <property type="nucleotide sequence ID" value="NZ_FQZK01000027.1"/>
</dbReference>
<reference evidence="1 2" key="1">
    <citation type="submission" date="2016-11" db="EMBL/GenBank/DDBJ databases">
        <authorList>
            <person name="Jaros S."/>
            <person name="Januszkiewicz K."/>
            <person name="Wedrychowicz H."/>
        </authorList>
    </citation>
    <scope>NUCLEOTIDE SEQUENCE [LARGE SCALE GENOMIC DNA]</scope>
    <source>
        <strain evidence="1 2">CGMCC 4.5723</strain>
    </source>
</reference>
<dbReference type="Proteomes" id="UP000184452">
    <property type="component" value="Unassembled WGS sequence"/>
</dbReference>
<protein>
    <submittedName>
        <fullName evidence="1">Uncharacterized protein</fullName>
    </submittedName>
</protein>
<evidence type="ECO:0000313" key="2">
    <source>
        <dbReference type="Proteomes" id="UP000184452"/>
    </source>
</evidence>
<organism evidence="1 2">
    <name type="scientific">Nocardiopsis flavescens</name>
    <dbReference type="NCBI Taxonomy" id="758803"/>
    <lineage>
        <taxon>Bacteria</taxon>
        <taxon>Bacillati</taxon>
        <taxon>Actinomycetota</taxon>
        <taxon>Actinomycetes</taxon>
        <taxon>Streptosporangiales</taxon>
        <taxon>Nocardiopsidaceae</taxon>
        <taxon>Nocardiopsis</taxon>
    </lineage>
</organism>
<sequence>MRALYAETTGESLLSGTPAELLALAGLLREGGGDLALPPVADPAPYDRALAEVRVRHRATGKVRIRVDGGTLVIGGAPEYLAVLAESVAGFAADPDAGPRHHLHVEHFPDHFYLAGDSAPLVVGFSGDAPSGA</sequence>
<dbReference type="InterPro" id="IPR029083">
    <property type="entry name" value="Imm32"/>
</dbReference>
<name>A0A1M6UAB1_9ACTN</name>